<feature type="transmembrane region" description="Helical" evidence="6">
    <location>
        <begin position="405"/>
        <end position="425"/>
    </location>
</feature>
<evidence type="ECO:0000256" key="1">
    <source>
        <dbReference type="ARBA" id="ARBA00004141"/>
    </source>
</evidence>
<evidence type="ECO:0000313" key="8">
    <source>
        <dbReference type="Proteomes" id="UP000678317"/>
    </source>
</evidence>
<evidence type="ECO:0000313" key="7">
    <source>
        <dbReference type="EMBL" id="MBO3085282.1"/>
    </source>
</evidence>
<dbReference type="RefSeq" id="WP_208289739.1">
    <property type="nucleotide sequence ID" value="NZ_CP074404.1"/>
</dbReference>
<dbReference type="PIRSF" id="PIRSF006060">
    <property type="entry name" value="AA_transporter"/>
    <property type="match status" value="1"/>
</dbReference>
<dbReference type="Proteomes" id="UP000678317">
    <property type="component" value="Unassembled WGS sequence"/>
</dbReference>
<feature type="transmembrane region" description="Helical" evidence="6">
    <location>
        <begin position="64"/>
        <end position="86"/>
    </location>
</feature>
<evidence type="ECO:0000256" key="3">
    <source>
        <dbReference type="ARBA" id="ARBA00022692"/>
    </source>
</evidence>
<keyword evidence="8" id="KW-1185">Reference proteome</keyword>
<dbReference type="EMBL" id="JAGFBM010000006">
    <property type="protein sequence ID" value="MBO3085282.1"/>
    <property type="molecule type" value="Genomic_DNA"/>
</dbReference>
<keyword evidence="4 6" id="KW-1133">Transmembrane helix</keyword>
<dbReference type="Gene3D" id="1.20.1740.10">
    <property type="entry name" value="Amino acid/polyamine transporter I"/>
    <property type="match status" value="1"/>
</dbReference>
<feature type="transmembrane region" description="Helical" evidence="6">
    <location>
        <begin position="437"/>
        <end position="456"/>
    </location>
</feature>
<dbReference type="PANTHER" id="PTHR43243">
    <property type="entry name" value="INNER MEMBRANE TRANSPORTER YGJI-RELATED"/>
    <property type="match status" value="1"/>
</dbReference>
<keyword evidence="5 6" id="KW-0472">Membrane</keyword>
<feature type="transmembrane region" description="Helical" evidence="6">
    <location>
        <begin position="282"/>
        <end position="306"/>
    </location>
</feature>
<comment type="subcellular location">
    <subcellularLocation>
        <location evidence="1">Membrane</location>
        <topology evidence="1">Multi-pass membrane protein</topology>
    </subcellularLocation>
</comment>
<evidence type="ECO:0000256" key="6">
    <source>
        <dbReference type="SAM" id="Phobius"/>
    </source>
</evidence>
<sequence length="500" mass="53385">MASSTSIWRRKSVEDSLEETLDVERSLRRNLTTWDLIVLGVAVAVGAGIFSVGATAAANYAGPAVIVSFLIASLVCGLAIMCYAEFASTLPVAGSAYTFSYASMGEFVAWIIGWDLILEMLLGSAVIAKFWGVYLSDAFALFGIEIPTTISLGSVDLDWGPVVIVAVFSTLLALGTKLSTRVNSVFTVIKVAITLFVIVVGLFYVNTANFSPFVPPSEPAPERTSLEQPVFAYLFGLEPSAYGVIGILSGAALVFFAFIGFDVVATTAEETKNPQRTVPRGILGGLAIVTVLYVLVTVVVTGMVSYRELAEVETPSLTTAFVLVGADWAGRVISLGILVGLTSVLMVLLLGLTRIVFAMSRDGLLPRGPSRTSPKYGTPVRLQIGVGIIVALIAGLSEVELLEEMINIGTLSAFVLVSFGIPILRRTRPDLERGFRVPWSPALPIIAGVACLWLMANLTTLTWLRFLAWLAVGVVIYFAYSYRHAVAANPGHDARTGAKL</sequence>
<gene>
    <name evidence="7" type="ORF">J4035_11595</name>
</gene>
<feature type="transmembrane region" description="Helical" evidence="6">
    <location>
        <begin position="185"/>
        <end position="205"/>
    </location>
</feature>
<accession>A0ABS3SHR5</accession>
<evidence type="ECO:0000256" key="5">
    <source>
        <dbReference type="ARBA" id="ARBA00023136"/>
    </source>
</evidence>
<feature type="transmembrane region" description="Helical" evidence="6">
    <location>
        <begin position="462"/>
        <end position="480"/>
    </location>
</feature>
<proteinExistence type="predicted"/>
<feature type="transmembrane region" description="Helical" evidence="6">
    <location>
        <begin position="332"/>
        <end position="359"/>
    </location>
</feature>
<organism evidence="7 8">
    <name type="scientific">Cellulomonas fengjieae</name>
    <dbReference type="NCBI Taxonomy" id="2819978"/>
    <lineage>
        <taxon>Bacteria</taxon>
        <taxon>Bacillati</taxon>
        <taxon>Actinomycetota</taxon>
        <taxon>Actinomycetes</taxon>
        <taxon>Micrococcales</taxon>
        <taxon>Cellulomonadaceae</taxon>
        <taxon>Cellulomonas</taxon>
    </lineage>
</organism>
<feature type="transmembrane region" description="Helical" evidence="6">
    <location>
        <begin position="241"/>
        <end position="261"/>
    </location>
</feature>
<keyword evidence="2" id="KW-0813">Transport</keyword>
<dbReference type="InterPro" id="IPR002293">
    <property type="entry name" value="AA/rel_permease1"/>
</dbReference>
<comment type="caution">
    <text evidence="7">The sequence shown here is derived from an EMBL/GenBank/DDBJ whole genome shotgun (WGS) entry which is preliminary data.</text>
</comment>
<feature type="transmembrane region" description="Helical" evidence="6">
    <location>
        <begin position="159"/>
        <end position="178"/>
    </location>
</feature>
<evidence type="ECO:0000256" key="4">
    <source>
        <dbReference type="ARBA" id="ARBA00022989"/>
    </source>
</evidence>
<keyword evidence="3 6" id="KW-0812">Transmembrane</keyword>
<name>A0ABS3SHR5_9CELL</name>
<dbReference type="PANTHER" id="PTHR43243:SF4">
    <property type="entry name" value="CATIONIC AMINO ACID TRANSPORTER 4"/>
    <property type="match status" value="1"/>
</dbReference>
<reference evidence="7 8" key="1">
    <citation type="submission" date="2021-03" db="EMBL/GenBank/DDBJ databases">
        <title>novel species in genus Cellulomonas.</title>
        <authorList>
            <person name="Zhang G."/>
        </authorList>
    </citation>
    <scope>NUCLEOTIDE SEQUENCE [LARGE SCALE GENOMIC DNA]</scope>
    <source>
        <strain evidence="8">zg-ZUI188</strain>
    </source>
</reference>
<feature type="transmembrane region" description="Helical" evidence="6">
    <location>
        <begin position="380"/>
        <end position="399"/>
    </location>
</feature>
<feature type="transmembrane region" description="Helical" evidence="6">
    <location>
        <begin position="36"/>
        <end position="58"/>
    </location>
</feature>
<dbReference type="Pfam" id="PF13520">
    <property type="entry name" value="AA_permease_2"/>
    <property type="match status" value="1"/>
</dbReference>
<evidence type="ECO:0000256" key="2">
    <source>
        <dbReference type="ARBA" id="ARBA00022448"/>
    </source>
</evidence>
<protein>
    <submittedName>
        <fullName evidence="7">Amino acid permease</fullName>
    </submittedName>
</protein>